<comment type="caution">
    <text evidence="2">The sequence shown here is derived from an EMBL/GenBank/DDBJ whole genome shotgun (WGS) entry which is preliminary data.</text>
</comment>
<feature type="region of interest" description="Disordered" evidence="1">
    <location>
        <begin position="1"/>
        <end position="28"/>
    </location>
</feature>
<organism evidence="2 3">
    <name type="scientific">Actinomyces oris</name>
    <dbReference type="NCBI Taxonomy" id="544580"/>
    <lineage>
        <taxon>Bacteria</taxon>
        <taxon>Bacillati</taxon>
        <taxon>Actinomycetota</taxon>
        <taxon>Actinomycetes</taxon>
        <taxon>Actinomycetales</taxon>
        <taxon>Actinomycetaceae</taxon>
        <taxon>Actinomyces</taxon>
    </lineage>
</organism>
<dbReference type="EMBL" id="MSKS01000015">
    <property type="protein sequence ID" value="OLO70836.1"/>
    <property type="molecule type" value="Genomic_DNA"/>
</dbReference>
<name>A0A1Q8WRU0_9ACTO</name>
<dbReference type="AlphaFoldDB" id="A0A1Q8WRU0"/>
<evidence type="ECO:0000313" key="2">
    <source>
        <dbReference type="EMBL" id="OLO70836.1"/>
    </source>
</evidence>
<sequence>MGLGVSMVLTSTPRRRRTPRRNRSIPTISTGRVDVGLVNVSAVDTGLPARGLGGRAERSHPDAGFTFPSQTSSDSRPGAGGADAHRLRPAPARVGLLHEGGDLLAGGCAYCTKAPPTWSAPDPPPVDPDPRAVQAGRHPSSCEQPNQPGQHSEQRSSGPPRRCREVSWPRGSRRP</sequence>
<feature type="region of interest" description="Disordered" evidence="1">
    <location>
        <begin position="49"/>
        <end position="93"/>
    </location>
</feature>
<dbReference type="Proteomes" id="UP000185963">
    <property type="component" value="Unassembled WGS sequence"/>
</dbReference>
<gene>
    <name evidence="2" type="ORF">BKH20_05220</name>
</gene>
<feature type="compositionally biased region" description="Basic residues" evidence="1">
    <location>
        <begin position="13"/>
        <end position="23"/>
    </location>
</feature>
<proteinExistence type="predicted"/>
<feature type="region of interest" description="Disordered" evidence="1">
    <location>
        <begin position="116"/>
        <end position="175"/>
    </location>
</feature>
<feature type="compositionally biased region" description="Polar residues" evidence="1">
    <location>
        <begin position="141"/>
        <end position="157"/>
    </location>
</feature>
<accession>A0A1Q8WRU0</accession>
<reference evidence="2 3" key="1">
    <citation type="submission" date="2016-12" db="EMBL/GenBank/DDBJ databases">
        <title>Genomic comparison of strains in the 'Actinomyces naeslundii' group.</title>
        <authorList>
            <person name="Mughal S.R."/>
            <person name="Do T."/>
            <person name="Gilbert S.C."/>
            <person name="Witherden E.A."/>
            <person name="Didelot X."/>
            <person name="Beighton D."/>
        </authorList>
    </citation>
    <scope>NUCLEOTIDE SEQUENCE [LARGE SCALE GENOMIC DNA]</scope>
    <source>
        <strain evidence="2 3">WE8B-23</strain>
    </source>
</reference>
<evidence type="ECO:0000313" key="3">
    <source>
        <dbReference type="Proteomes" id="UP000185963"/>
    </source>
</evidence>
<protein>
    <submittedName>
        <fullName evidence="2">Uncharacterized protein</fullName>
    </submittedName>
</protein>
<evidence type="ECO:0000256" key="1">
    <source>
        <dbReference type="SAM" id="MobiDB-lite"/>
    </source>
</evidence>